<keyword evidence="3" id="KW-1185">Reference proteome</keyword>
<keyword evidence="1" id="KW-1133">Transmembrane helix</keyword>
<feature type="transmembrane region" description="Helical" evidence="1">
    <location>
        <begin position="132"/>
        <end position="151"/>
    </location>
</feature>
<dbReference type="EMBL" id="AGSN01000124">
    <property type="protein sequence ID" value="EHH10720.1"/>
    <property type="molecule type" value="Genomic_DNA"/>
</dbReference>
<dbReference type="RefSeq" id="WP_006203079.1">
    <property type="nucleotide sequence ID" value="NZ_AGSN01000124.1"/>
</dbReference>
<protein>
    <recommendedName>
        <fullName evidence="4">Transmembrane protein</fullName>
    </recommendedName>
</protein>
<accession>G6YC46</accession>
<dbReference type="eggNOG" id="ENOG502ZD0E">
    <property type="taxonomic scope" value="Bacteria"/>
</dbReference>
<gene>
    <name evidence="2" type="ORF">MEA186_17638</name>
</gene>
<sequence>MTDNKPTTDVTKDWQATQGQKSGATRLRLFAALSWVVAIGGEIAGVVLLYRHKFDQGNLPLLIGILVGIAIFAIAGSLLWKAANRKDPARESETFRFFVQNQLGAIITLIAFLPLVLLILNDKNMDPKSKKIAGGVGAVLAVLATLIGVSYQPPSVEQYTQDMNTCAEQIKAGQPTTACSPEVAAQAQAIATDSAAVAAATKDPAHPAGQDVVYWIAPENGAAKSETEHVFHLCAAVSPLKDKTVNSGTVTEAYAQNAIRITKQIEMEQKQCGFTTAAAPAAAAPAPAPMAPAPAPAQ</sequence>
<keyword evidence="1" id="KW-0812">Transmembrane</keyword>
<evidence type="ECO:0000256" key="1">
    <source>
        <dbReference type="SAM" id="Phobius"/>
    </source>
</evidence>
<keyword evidence="1" id="KW-0472">Membrane</keyword>
<proteinExistence type="predicted"/>
<reference evidence="2 3" key="1">
    <citation type="journal article" date="2012" name="J. Bacteriol.">
        <title>Draft Genome Sequence of Plant Growth-Promoting Rhizobium Mesorhizobium amorphae, Isolated from Zinc-Lead Mine Tailings.</title>
        <authorList>
            <person name="Hao X."/>
            <person name="Lin Y."/>
            <person name="Johnstone L."/>
            <person name="Baltrus D.A."/>
            <person name="Miller S.J."/>
            <person name="Wei G."/>
            <person name="Rensing C."/>
        </authorList>
    </citation>
    <scope>NUCLEOTIDE SEQUENCE [LARGE SCALE GENOMIC DNA]</scope>
    <source>
        <strain evidence="2 3">CCNWGS0123</strain>
    </source>
</reference>
<feature type="transmembrane region" description="Helical" evidence="1">
    <location>
        <begin position="61"/>
        <end position="83"/>
    </location>
</feature>
<dbReference type="AlphaFoldDB" id="G6YC46"/>
<feature type="transmembrane region" description="Helical" evidence="1">
    <location>
        <begin position="103"/>
        <end position="120"/>
    </location>
</feature>
<feature type="transmembrane region" description="Helical" evidence="1">
    <location>
        <begin position="29"/>
        <end position="49"/>
    </location>
</feature>
<dbReference type="Proteomes" id="UP000002949">
    <property type="component" value="Unassembled WGS sequence"/>
</dbReference>
<dbReference type="PATRIC" id="fig|1082933.3.peg.3437"/>
<evidence type="ECO:0008006" key="4">
    <source>
        <dbReference type="Google" id="ProtNLM"/>
    </source>
</evidence>
<name>G6YC46_9HYPH</name>
<organism evidence="2 3">
    <name type="scientific">Mesorhizobium amorphae CCNWGS0123</name>
    <dbReference type="NCBI Taxonomy" id="1082933"/>
    <lineage>
        <taxon>Bacteria</taxon>
        <taxon>Pseudomonadati</taxon>
        <taxon>Pseudomonadota</taxon>
        <taxon>Alphaproteobacteria</taxon>
        <taxon>Hyphomicrobiales</taxon>
        <taxon>Phyllobacteriaceae</taxon>
        <taxon>Mesorhizobium</taxon>
    </lineage>
</organism>
<evidence type="ECO:0000313" key="2">
    <source>
        <dbReference type="EMBL" id="EHH10720.1"/>
    </source>
</evidence>
<evidence type="ECO:0000313" key="3">
    <source>
        <dbReference type="Proteomes" id="UP000002949"/>
    </source>
</evidence>